<dbReference type="PANTHER" id="PTHR30055">
    <property type="entry name" value="HTH-TYPE TRANSCRIPTIONAL REGULATOR RUTR"/>
    <property type="match status" value="1"/>
</dbReference>
<gene>
    <name evidence="7" type="ORF">SAMN05216377_10353</name>
</gene>
<dbReference type="InterPro" id="IPR001647">
    <property type="entry name" value="HTH_TetR"/>
</dbReference>
<sequence>MVRPSSRDAILRVFAEHVAERGYAETALADVAVALGLSKGTILHHFGSKEALLGEVHVAYFGRRLAEADYVRAHLESPVERLVAMIYALLAAHRDDRAASLTCLRELVRYSGDELGGTLAEHIRGQRTRYTDLVVDIVRAGAAAGELHTADPRMTALHVFGMCNYAWTWYRPDGPESVEHIAGVFVRDLLGEERDTELARAIAVVRRAPGRVPAG</sequence>
<dbReference type="STRING" id="366584.SAMN05216377_10353"/>
<dbReference type="Proteomes" id="UP000198967">
    <property type="component" value="Unassembled WGS sequence"/>
</dbReference>
<keyword evidence="1" id="KW-0678">Repressor</keyword>
<dbReference type="RefSeq" id="WP_143029945.1">
    <property type="nucleotide sequence ID" value="NZ_FNBE01000003.1"/>
</dbReference>
<evidence type="ECO:0000256" key="2">
    <source>
        <dbReference type="ARBA" id="ARBA00023015"/>
    </source>
</evidence>
<accession>A0A1G7HLD0</accession>
<evidence type="ECO:0000313" key="8">
    <source>
        <dbReference type="Proteomes" id="UP000198967"/>
    </source>
</evidence>
<dbReference type="SUPFAM" id="SSF48498">
    <property type="entry name" value="Tetracyclin repressor-like, C-terminal domain"/>
    <property type="match status" value="1"/>
</dbReference>
<evidence type="ECO:0000256" key="3">
    <source>
        <dbReference type="ARBA" id="ARBA00023125"/>
    </source>
</evidence>
<dbReference type="Pfam" id="PF17932">
    <property type="entry name" value="TetR_C_24"/>
    <property type="match status" value="1"/>
</dbReference>
<dbReference type="InterPro" id="IPR009057">
    <property type="entry name" value="Homeodomain-like_sf"/>
</dbReference>
<dbReference type="Gene3D" id="1.10.357.10">
    <property type="entry name" value="Tetracycline Repressor, domain 2"/>
    <property type="match status" value="1"/>
</dbReference>
<organism evidence="7 8">
    <name type="scientific">Pseudonocardia oroxyli</name>
    <dbReference type="NCBI Taxonomy" id="366584"/>
    <lineage>
        <taxon>Bacteria</taxon>
        <taxon>Bacillati</taxon>
        <taxon>Actinomycetota</taxon>
        <taxon>Actinomycetes</taxon>
        <taxon>Pseudonocardiales</taxon>
        <taxon>Pseudonocardiaceae</taxon>
        <taxon>Pseudonocardia</taxon>
    </lineage>
</organism>
<evidence type="ECO:0000256" key="4">
    <source>
        <dbReference type="ARBA" id="ARBA00023163"/>
    </source>
</evidence>
<dbReference type="PANTHER" id="PTHR30055:SF175">
    <property type="entry name" value="HTH-TYPE TRANSCRIPTIONAL REPRESSOR KSTR2"/>
    <property type="match status" value="1"/>
</dbReference>
<keyword evidence="4" id="KW-0804">Transcription</keyword>
<evidence type="ECO:0000256" key="5">
    <source>
        <dbReference type="PROSITE-ProRule" id="PRU00335"/>
    </source>
</evidence>
<dbReference type="InterPro" id="IPR036271">
    <property type="entry name" value="Tet_transcr_reg_TetR-rel_C_sf"/>
</dbReference>
<dbReference type="Gene3D" id="1.10.10.60">
    <property type="entry name" value="Homeodomain-like"/>
    <property type="match status" value="1"/>
</dbReference>
<feature type="domain" description="HTH tetR-type" evidence="6">
    <location>
        <begin position="4"/>
        <end position="64"/>
    </location>
</feature>
<dbReference type="SUPFAM" id="SSF46689">
    <property type="entry name" value="Homeodomain-like"/>
    <property type="match status" value="1"/>
</dbReference>
<protein>
    <submittedName>
        <fullName evidence="7">Transcriptional regulator, TetR family</fullName>
    </submittedName>
</protein>
<evidence type="ECO:0000313" key="7">
    <source>
        <dbReference type="EMBL" id="SDF01272.1"/>
    </source>
</evidence>
<keyword evidence="3 5" id="KW-0238">DNA-binding</keyword>
<dbReference type="EMBL" id="FNBE01000003">
    <property type="protein sequence ID" value="SDF01272.1"/>
    <property type="molecule type" value="Genomic_DNA"/>
</dbReference>
<name>A0A1G7HLD0_PSEOR</name>
<dbReference type="PROSITE" id="PS50977">
    <property type="entry name" value="HTH_TETR_2"/>
    <property type="match status" value="1"/>
</dbReference>
<evidence type="ECO:0000259" key="6">
    <source>
        <dbReference type="PROSITE" id="PS50977"/>
    </source>
</evidence>
<dbReference type="InterPro" id="IPR041490">
    <property type="entry name" value="KstR2_TetR_C"/>
</dbReference>
<keyword evidence="8" id="KW-1185">Reference proteome</keyword>
<reference evidence="7 8" key="1">
    <citation type="submission" date="2016-10" db="EMBL/GenBank/DDBJ databases">
        <authorList>
            <person name="de Groot N.N."/>
        </authorList>
    </citation>
    <scope>NUCLEOTIDE SEQUENCE [LARGE SCALE GENOMIC DNA]</scope>
    <source>
        <strain evidence="7 8">CGMCC 4.3143</strain>
    </source>
</reference>
<dbReference type="PRINTS" id="PR00455">
    <property type="entry name" value="HTHTETR"/>
</dbReference>
<feature type="DNA-binding region" description="H-T-H motif" evidence="5">
    <location>
        <begin position="27"/>
        <end position="46"/>
    </location>
</feature>
<dbReference type="AlphaFoldDB" id="A0A1G7HLD0"/>
<dbReference type="OrthoDB" id="1669699at2"/>
<dbReference type="GO" id="GO:0003700">
    <property type="term" value="F:DNA-binding transcription factor activity"/>
    <property type="evidence" value="ECO:0007669"/>
    <property type="project" value="TreeGrafter"/>
</dbReference>
<dbReference type="Pfam" id="PF00440">
    <property type="entry name" value="TetR_N"/>
    <property type="match status" value="1"/>
</dbReference>
<proteinExistence type="predicted"/>
<dbReference type="GO" id="GO:0000976">
    <property type="term" value="F:transcription cis-regulatory region binding"/>
    <property type="evidence" value="ECO:0007669"/>
    <property type="project" value="TreeGrafter"/>
</dbReference>
<keyword evidence="2" id="KW-0805">Transcription regulation</keyword>
<dbReference type="InterPro" id="IPR050109">
    <property type="entry name" value="HTH-type_TetR-like_transc_reg"/>
</dbReference>
<evidence type="ECO:0000256" key="1">
    <source>
        <dbReference type="ARBA" id="ARBA00022491"/>
    </source>
</evidence>